<reference evidence="2" key="1">
    <citation type="submission" date="2017-02" db="EMBL/GenBank/DDBJ databases">
        <authorList>
            <person name="Varghese N."/>
            <person name="Submissions S."/>
        </authorList>
    </citation>
    <scope>NUCLEOTIDE SEQUENCE [LARGE SCALE GENOMIC DNA]</scope>
    <source>
        <strain evidence="2">VKM Ac-2052</strain>
    </source>
</reference>
<gene>
    <name evidence="1" type="ORF">SAMN06295879_1170</name>
</gene>
<accession>A0A1T4XI81</accession>
<sequence length="147" mass="15345">MGLISNYFKVMKLTEEMEKKSDVKGDLARMQAGMNGANQTLATMAAQRQSAEQSLAAGPIDGEVGRVDAAATITQFAPTGVMIAGRTVIELQLLVSLPGGIPLPVAHSAALDMGQIPRLVPGARIAVTLNPADPASLRIDWSKPAPV</sequence>
<organism evidence="1 2">
    <name type="scientific">Agreia bicolorata</name>
    <dbReference type="NCBI Taxonomy" id="110935"/>
    <lineage>
        <taxon>Bacteria</taxon>
        <taxon>Bacillati</taxon>
        <taxon>Actinomycetota</taxon>
        <taxon>Actinomycetes</taxon>
        <taxon>Micrococcales</taxon>
        <taxon>Microbacteriaceae</taxon>
        <taxon>Agreia</taxon>
    </lineage>
</organism>
<proteinExistence type="predicted"/>
<evidence type="ECO:0000313" key="1">
    <source>
        <dbReference type="EMBL" id="SKA89282.1"/>
    </source>
</evidence>
<dbReference type="Proteomes" id="UP000189735">
    <property type="component" value="Unassembled WGS sequence"/>
</dbReference>
<dbReference type="AlphaFoldDB" id="A0A1T4XI81"/>
<dbReference type="EMBL" id="FUYG01000003">
    <property type="protein sequence ID" value="SKA89282.1"/>
    <property type="molecule type" value="Genomic_DNA"/>
</dbReference>
<protein>
    <submittedName>
        <fullName evidence="1">Uncharacterized protein</fullName>
    </submittedName>
</protein>
<name>A0A1T4XI81_9MICO</name>
<evidence type="ECO:0000313" key="2">
    <source>
        <dbReference type="Proteomes" id="UP000189735"/>
    </source>
</evidence>